<dbReference type="PANTHER" id="PTHR16062">
    <property type="entry name" value="SWI/SNF-RELATED"/>
    <property type="match status" value="1"/>
</dbReference>
<keyword evidence="3" id="KW-0156">Chromatin regulator</keyword>
<feature type="domain" description="Bromo" evidence="10">
    <location>
        <begin position="1699"/>
        <end position="1757"/>
    </location>
</feature>
<keyword evidence="7" id="KW-0539">Nucleus</keyword>
<evidence type="ECO:0000256" key="6">
    <source>
        <dbReference type="ARBA" id="ARBA00023163"/>
    </source>
</evidence>
<name>A0A3B0NAH3_THEAN</name>
<dbReference type="GO" id="GO:0003682">
    <property type="term" value="F:chromatin binding"/>
    <property type="evidence" value="ECO:0007669"/>
    <property type="project" value="TreeGrafter"/>
</dbReference>
<evidence type="ECO:0000256" key="9">
    <source>
        <dbReference type="SAM" id="MobiDB-lite"/>
    </source>
</evidence>
<dbReference type="GO" id="GO:0006338">
    <property type="term" value="P:chromatin remodeling"/>
    <property type="evidence" value="ECO:0007669"/>
    <property type="project" value="InterPro"/>
</dbReference>
<feature type="compositionally biased region" description="Basic and acidic residues" evidence="9">
    <location>
        <begin position="280"/>
        <end position="313"/>
    </location>
</feature>
<reference evidence="12" key="1">
    <citation type="submission" date="2018-07" db="EMBL/GenBank/DDBJ databases">
        <authorList>
            <person name="Quirk P.G."/>
            <person name="Krulwich T.A."/>
        </authorList>
    </citation>
    <scope>NUCLEOTIDE SEQUENCE</scope>
    <source>
        <strain evidence="12">Anand</strain>
    </source>
</reference>
<evidence type="ECO:0000256" key="1">
    <source>
        <dbReference type="ARBA" id="ARBA00004123"/>
    </source>
</evidence>
<dbReference type="CDD" id="cd04369">
    <property type="entry name" value="Bromodomain"/>
    <property type="match status" value="1"/>
</dbReference>
<dbReference type="SUPFAM" id="SSF47370">
    <property type="entry name" value="Bromodomain"/>
    <property type="match status" value="1"/>
</dbReference>
<dbReference type="Gene3D" id="1.20.920.10">
    <property type="entry name" value="Bromodomain-like"/>
    <property type="match status" value="1"/>
</dbReference>
<evidence type="ECO:0000256" key="5">
    <source>
        <dbReference type="ARBA" id="ARBA00023117"/>
    </source>
</evidence>
<evidence type="ECO:0000256" key="8">
    <source>
        <dbReference type="PROSITE-ProRule" id="PRU00035"/>
    </source>
</evidence>
<dbReference type="InterPro" id="IPR036427">
    <property type="entry name" value="Bromodomain-like_sf"/>
</dbReference>
<dbReference type="SMART" id="SM00297">
    <property type="entry name" value="BROMO"/>
    <property type="match status" value="1"/>
</dbReference>
<accession>A0A3B0NAH3</accession>
<proteinExistence type="predicted"/>
<keyword evidence="6" id="KW-0804">Transcription</keyword>
<dbReference type="Pfam" id="PF00439">
    <property type="entry name" value="Bromodomain"/>
    <property type="match status" value="1"/>
</dbReference>
<dbReference type="EMBL" id="UIVT01000004">
    <property type="protein sequence ID" value="SVP94172.1"/>
    <property type="molecule type" value="Genomic_DNA"/>
</dbReference>
<feature type="compositionally biased region" description="Polar residues" evidence="9">
    <location>
        <begin position="575"/>
        <end position="590"/>
    </location>
</feature>
<dbReference type="InterPro" id="IPR001487">
    <property type="entry name" value="Bromodomain"/>
</dbReference>
<evidence type="ECO:0000256" key="3">
    <source>
        <dbReference type="ARBA" id="ARBA00022853"/>
    </source>
</evidence>
<feature type="region of interest" description="Disordered" evidence="9">
    <location>
        <begin position="575"/>
        <end position="607"/>
    </location>
</feature>
<evidence type="ECO:0000256" key="2">
    <source>
        <dbReference type="ARBA" id="ARBA00022737"/>
    </source>
</evidence>
<keyword evidence="2" id="KW-0677">Repeat</keyword>
<gene>
    <name evidence="11" type="ORF">TAT_000317300</name>
    <name evidence="12" type="ORF">TAV_000317200</name>
</gene>
<dbReference type="VEuPathDB" id="PiroplasmaDB:TA07330"/>
<evidence type="ECO:0000313" key="12">
    <source>
        <dbReference type="EMBL" id="SVP94859.1"/>
    </source>
</evidence>
<dbReference type="PANTHER" id="PTHR16062:SF19">
    <property type="entry name" value="PROTEIN POLYBROMO-1"/>
    <property type="match status" value="1"/>
</dbReference>
<evidence type="ECO:0000256" key="7">
    <source>
        <dbReference type="ARBA" id="ARBA00023242"/>
    </source>
</evidence>
<dbReference type="EMBL" id="UIVS01000004">
    <property type="protein sequence ID" value="SVP94859.1"/>
    <property type="molecule type" value="Genomic_DNA"/>
</dbReference>
<dbReference type="GO" id="GO:0006368">
    <property type="term" value="P:transcription elongation by RNA polymerase II"/>
    <property type="evidence" value="ECO:0007669"/>
    <property type="project" value="TreeGrafter"/>
</dbReference>
<dbReference type="InterPro" id="IPR037382">
    <property type="entry name" value="Rsc/polybromo"/>
</dbReference>
<dbReference type="PROSITE" id="PS50014">
    <property type="entry name" value="BROMODOMAIN_2"/>
    <property type="match status" value="1"/>
</dbReference>
<keyword evidence="4" id="KW-0805">Transcription regulation</keyword>
<feature type="compositionally biased region" description="Basic and acidic residues" evidence="9">
    <location>
        <begin position="591"/>
        <end position="607"/>
    </location>
</feature>
<evidence type="ECO:0000256" key="4">
    <source>
        <dbReference type="ARBA" id="ARBA00023015"/>
    </source>
</evidence>
<evidence type="ECO:0000259" key="10">
    <source>
        <dbReference type="PROSITE" id="PS50014"/>
    </source>
</evidence>
<dbReference type="VEuPathDB" id="PiroplasmaDB:TA07335"/>
<comment type="subcellular location">
    <subcellularLocation>
        <location evidence="1">Nucleus</location>
    </subcellularLocation>
</comment>
<feature type="region of interest" description="Disordered" evidence="9">
    <location>
        <begin position="262"/>
        <end position="319"/>
    </location>
</feature>
<organism evidence="12">
    <name type="scientific">Theileria annulata</name>
    <dbReference type="NCBI Taxonomy" id="5874"/>
    <lineage>
        <taxon>Eukaryota</taxon>
        <taxon>Sar</taxon>
        <taxon>Alveolata</taxon>
        <taxon>Apicomplexa</taxon>
        <taxon>Aconoidasida</taxon>
        <taxon>Piroplasmida</taxon>
        <taxon>Theileriidae</taxon>
        <taxon>Theileria</taxon>
    </lineage>
</organism>
<protein>
    <submittedName>
        <fullName evidence="12">Bromodomain, putative</fullName>
    </submittedName>
</protein>
<sequence>MLGYNLIYQKVDVALDFENYTLKGSTHLKLKSTLSEPDFTQATPNLTELDESKPKEPKKNVLRINLPLIGNPVYKRVLLNDVEVNPYIIKPLTNNISSSVLNSSISSVDLMSYEGLHFSAQSLNDSFMFVEVNPLKDEIDLDIQFDYYDMNPMNSEVYFQKHWILPRGSTNYKLYKLFVTDKFSNFWFPTFINMDNSVSTKLEVNVTVPIQYSVVCGLKLKEDVEQRSDLEHRNVNNQQLKKTYQFYSDYNNNTDNTVKDVEIPSVSKDTVDNTQDDSPSVDKDTDNKDVNGDNNSKDDNTDNKDANNSKPEEGNSILPNRVHKLPIFVGEFDYFDGSTEGKKNEITEEGETEEEMAQLSSHSYEFKPDSKLVYVTLRGFGYLLNPTNVATTLCLETYKGYFEPQFNIDQTGLYLLFLPYGSFPENADISACLRTQNYLDFNRCSAFTSPENYLFCSFTDSLTQTYHNLYYNSRNIVVYSLEVLHSFGDLTHDPNCINKRIVIANGLSSLYTKPIKEASKELYLNLMLQSYLVDQFVKRNLGISEFKLRLWAKRELFATLVELIGDFYPLTTGPPNYSPKSTSNMTNGNGETKKESAKDDSQKTSDEAEMYDRDVITEHILMSDKVFLLKCQLIPNILESIVTNTNFLNESFMIHFFNYFLNRFPGTKVVNDPSSNEQRQEPQFDKEIWDWILQEVILRYVIFWNNKPQNRLNKEKQLDPTMTLEDILKKGVEHDQLNVCMTNLQNLIKSFVYGTGCPQISMGLILQLQRKGTSMDHLSFRIDVTSLQPPLDINKEGQTKYNLVNITSQGAKNLFNVYSSLLSLTHYSGSSNQLNSVLNNRNINNTLYSNQVNDHYSSHHNNSIFPNNHQNDGMDGEKGLYRMLLKIYNVLPTGLRDDIVDFGDLRDNLGLMSFSEIGLLRKKMCLFQAFFDSLDMIGRDGNFVMGFGYIGNYPWTFCLGYGPLWDCLEMLKVSCDINKINDLLVDNGTNYCGTHIKTNYKLQYNPGQLPIGTSGGMPYWKIILIQQSLIQQHQNINQSMLCLSGGYAKKWMFNLVSDIVEDDGVRESVRLLGDLVPVSYNVNPRAKRGRKKVALKGMAEDLENDLQNNTNFNYNQGIYPTYLYTIRCLGNNTYLGIYSDCDRYLIEWMKHLYMGLHPELTQLDNRSIVARICSKTRLPLLWIRVDSSFSLLARIRRCQSGSMWEQQLYSDNNIYSLIEASQALGSIGKSEYISDNPLIESACKRLDNMIKKHKSHPVIRARCMYSLMCLYNRDPRQHKYLHGVFTKYLTSFSNLATHPTETRFIMEYYKALCLLRNEFGFTPDFVLDILCNAIENLSGADMPIQGANLLECSSYLNFPSDSSHYTTRRNSVYNLWELLWHMFRLDGIPGSCSYGRLLTSKFLICLSRQLLFLKFCESKFMNEKDLGFNFDPLLFIPLTQHALHKVHSVFELSQTYNSKLVQRSAIRLSLHLLLHCSYSFQFSYDNSVTDNKLNGQNQEDPLYSILMNETVQESNLIGKLEKVDVDTRVMMLRNNLGLFDSVKCACFLFYVLRDYELKHDLWEIFYRVVFDTFLSKPIIFMDLSDKVLEDSRKYLLLVLKKASVSKQPFYLNLFPKIHKLYYTLFGFGTILPNDPKPDQNLINRRLYRLSSGLSMPKIASFRRAYGEGELGSGVEWENVALEAIRALKELPQAHWFLKDPEKSFRGYKTIIKNPIWLNKIEQKAVGKIYKIPMQFKADMALLFKNAKTFNKVDTIPYKDVVLLEEQFDSMWPCIVKAFQKSAKLNS</sequence>
<evidence type="ECO:0000313" key="11">
    <source>
        <dbReference type="EMBL" id="SVP94172.1"/>
    </source>
</evidence>
<keyword evidence="5 8" id="KW-0103">Bromodomain</keyword>
<dbReference type="GO" id="GO:0016586">
    <property type="term" value="C:RSC-type complex"/>
    <property type="evidence" value="ECO:0007669"/>
    <property type="project" value="InterPro"/>
</dbReference>